<evidence type="ECO:0000256" key="2">
    <source>
        <dbReference type="ARBA" id="ARBA00008954"/>
    </source>
</evidence>
<dbReference type="GeneID" id="35592942"/>
<keyword evidence="5 6" id="KW-0663">Pyridoxal phosphate</keyword>
<evidence type="ECO:0000256" key="3">
    <source>
        <dbReference type="ARBA" id="ARBA00022576"/>
    </source>
</evidence>
<evidence type="ECO:0000256" key="6">
    <source>
        <dbReference type="RuleBase" id="RU003560"/>
    </source>
</evidence>
<dbReference type="EMBL" id="CP026309">
    <property type="protein sequence ID" value="AUV82375.1"/>
    <property type="molecule type" value="Genomic_DNA"/>
</dbReference>
<proteinExistence type="inferred from homology"/>
<protein>
    <submittedName>
        <fullName evidence="7">Aspartate aminotransferase family protein</fullName>
    </submittedName>
</protein>
<evidence type="ECO:0000256" key="5">
    <source>
        <dbReference type="ARBA" id="ARBA00022898"/>
    </source>
</evidence>
<dbReference type="InterPro" id="IPR005814">
    <property type="entry name" value="Aminotrans_3"/>
</dbReference>
<dbReference type="GO" id="GO:0030170">
    <property type="term" value="F:pyridoxal phosphate binding"/>
    <property type="evidence" value="ECO:0007669"/>
    <property type="project" value="InterPro"/>
</dbReference>
<sequence length="452" mass="49297">MNRETAEPQVDGFPGTRAKEWVDYHQSTAALSTYVYDFVWDRTAPAEGPFCTDVDGNVLMDFTSHVAAAPLGYNNPALLERLREFDLVDPLKVAGQDFYVAGGHHLPDEQDAPGPAGLMSRLTRLTDHYGMDTVFLSNSGAEAIENAIKVAYDHSQGAKHGVTFEGAFHGRTLGALSLNRSKEKYRRHFPEVAGVVDVPFCEDRTCTPETCSCGFFFGPQGETESRLRRKLDSDRGHLPPEEVAYIVLEPVQGEGGYRFPSEAFTDEVAALAEEHDITLVVDEIQTGLGRTGKWWATDHSALEPDLICSAKALRVGATVGREDLFPDEEGRLSSTWGAGDLVAAAGGALTIDLIEERDLLANATARGRQFVELLEDADRTVVEDVRGLGLLLAVEFDSKERRDAVQEAALARGLLTLGCGHQTLRILPPLDVTEREIDLGADLLTQAIDDVS</sequence>
<name>A0A2I8VKE8_9EURY</name>
<dbReference type="PANTHER" id="PTHR43206:SF2">
    <property type="entry name" value="4-AMINOBUTYRATE AMINOTRANSFERASE GABT"/>
    <property type="match status" value="1"/>
</dbReference>
<dbReference type="GO" id="GO:0008483">
    <property type="term" value="F:transaminase activity"/>
    <property type="evidence" value="ECO:0007669"/>
    <property type="project" value="UniProtKB-KW"/>
</dbReference>
<accession>A0A2I8VKE8</accession>
<dbReference type="GO" id="GO:0009450">
    <property type="term" value="P:gamma-aminobutyric acid catabolic process"/>
    <property type="evidence" value="ECO:0007669"/>
    <property type="project" value="TreeGrafter"/>
</dbReference>
<dbReference type="CDD" id="cd00610">
    <property type="entry name" value="OAT_like"/>
    <property type="match status" value="1"/>
</dbReference>
<dbReference type="InterPro" id="IPR015421">
    <property type="entry name" value="PyrdxlP-dep_Trfase_major"/>
</dbReference>
<dbReference type="InterPro" id="IPR015424">
    <property type="entry name" value="PyrdxlP-dep_Trfase"/>
</dbReference>
<evidence type="ECO:0000313" key="7">
    <source>
        <dbReference type="EMBL" id="AUV82375.1"/>
    </source>
</evidence>
<dbReference type="RefSeq" id="WP_103426064.1">
    <property type="nucleotide sequence ID" value="NZ_CP026309.1"/>
</dbReference>
<dbReference type="InterPro" id="IPR015422">
    <property type="entry name" value="PyrdxlP-dep_Trfase_small"/>
</dbReference>
<dbReference type="Gene3D" id="3.90.1150.10">
    <property type="entry name" value="Aspartate Aminotransferase, domain 1"/>
    <property type="match status" value="1"/>
</dbReference>
<dbReference type="Pfam" id="PF00202">
    <property type="entry name" value="Aminotran_3"/>
    <property type="match status" value="1"/>
</dbReference>
<dbReference type="PIRSF" id="PIRSF000521">
    <property type="entry name" value="Transaminase_4ab_Lys_Orn"/>
    <property type="match status" value="1"/>
</dbReference>
<keyword evidence="3 7" id="KW-0032">Aminotransferase</keyword>
<dbReference type="KEGG" id="srub:C2R22_12585"/>
<dbReference type="SUPFAM" id="SSF53383">
    <property type="entry name" value="PLP-dependent transferases"/>
    <property type="match status" value="1"/>
</dbReference>
<evidence type="ECO:0000256" key="4">
    <source>
        <dbReference type="ARBA" id="ARBA00022679"/>
    </source>
</evidence>
<dbReference type="AlphaFoldDB" id="A0A2I8VKE8"/>
<dbReference type="Gene3D" id="3.40.640.10">
    <property type="entry name" value="Type I PLP-dependent aspartate aminotransferase-like (Major domain)"/>
    <property type="match status" value="1"/>
</dbReference>
<dbReference type="InterPro" id="IPR049704">
    <property type="entry name" value="Aminotrans_3_PPA_site"/>
</dbReference>
<gene>
    <name evidence="7" type="ORF">C2R22_12585</name>
</gene>
<evidence type="ECO:0000256" key="1">
    <source>
        <dbReference type="ARBA" id="ARBA00001933"/>
    </source>
</evidence>
<dbReference type="PANTHER" id="PTHR43206">
    <property type="entry name" value="AMINOTRANSFERASE"/>
    <property type="match status" value="1"/>
</dbReference>
<dbReference type="OrthoDB" id="7184at2157"/>
<reference evidence="7 8" key="1">
    <citation type="submission" date="2018-01" db="EMBL/GenBank/DDBJ databases">
        <title>Complete genome sequence of Salinigranum rubrum GX10T, an extremely halophilic archaeon isolated from a marine solar saltern.</title>
        <authorList>
            <person name="Han S."/>
        </authorList>
    </citation>
    <scope>NUCLEOTIDE SEQUENCE [LARGE SCALE GENOMIC DNA]</scope>
    <source>
        <strain evidence="7 8">GX10</strain>
    </source>
</reference>
<keyword evidence="4 7" id="KW-0808">Transferase</keyword>
<keyword evidence="8" id="KW-1185">Reference proteome</keyword>
<comment type="similarity">
    <text evidence="2 6">Belongs to the class-III pyridoxal-phosphate-dependent aminotransferase family.</text>
</comment>
<dbReference type="Proteomes" id="UP000236584">
    <property type="component" value="Chromosome"/>
</dbReference>
<dbReference type="PROSITE" id="PS00600">
    <property type="entry name" value="AA_TRANSFER_CLASS_3"/>
    <property type="match status" value="1"/>
</dbReference>
<evidence type="ECO:0000313" key="8">
    <source>
        <dbReference type="Proteomes" id="UP000236584"/>
    </source>
</evidence>
<organism evidence="7 8">
    <name type="scientific">Salinigranum rubrum</name>
    <dbReference type="NCBI Taxonomy" id="755307"/>
    <lineage>
        <taxon>Archaea</taxon>
        <taxon>Methanobacteriati</taxon>
        <taxon>Methanobacteriota</taxon>
        <taxon>Stenosarchaea group</taxon>
        <taxon>Halobacteria</taxon>
        <taxon>Halobacteriales</taxon>
        <taxon>Haloferacaceae</taxon>
        <taxon>Salinigranum</taxon>
    </lineage>
</organism>
<comment type="cofactor">
    <cofactor evidence="1">
        <name>pyridoxal 5'-phosphate</name>
        <dbReference type="ChEBI" id="CHEBI:597326"/>
    </cofactor>
</comment>